<name>A0ABQ0IZA2_GLUTH</name>
<sequence length="53" mass="5950">MEARHSDFAAERADQVFTFLAVELGLKALMLRAALLLCSMREGPLGFQDPLIW</sequence>
<dbReference type="Proteomes" id="UP000018209">
    <property type="component" value="Unassembled WGS sequence"/>
</dbReference>
<comment type="caution">
    <text evidence="1">The sequence shown here is derived from an EMBL/GenBank/DDBJ whole genome shotgun (WGS) entry which is preliminary data.</text>
</comment>
<organism evidence="1 2">
    <name type="scientific">Gluconobacter thailandicus NBRC 3257</name>
    <dbReference type="NCBI Taxonomy" id="1381097"/>
    <lineage>
        <taxon>Bacteria</taxon>
        <taxon>Pseudomonadati</taxon>
        <taxon>Pseudomonadota</taxon>
        <taxon>Alphaproteobacteria</taxon>
        <taxon>Acetobacterales</taxon>
        <taxon>Acetobacteraceae</taxon>
        <taxon>Gluconobacter</taxon>
    </lineage>
</organism>
<protein>
    <recommendedName>
        <fullName evidence="3">Transposase</fullName>
    </recommendedName>
</protein>
<reference evidence="1 2" key="1">
    <citation type="submission" date="2013-08" db="EMBL/GenBank/DDBJ databases">
        <title>Gluconobacter thailandicus NBRC 3257 whole genome sequence.</title>
        <authorList>
            <person name="Matsutani M."/>
            <person name="Yakushi T."/>
            <person name="Matsushita K."/>
        </authorList>
    </citation>
    <scope>NUCLEOTIDE SEQUENCE [LARGE SCALE GENOMIC DNA]</scope>
    <source>
        <strain evidence="1 2">NBRC 3257</strain>
    </source>
</reference>
<evidence type="ECO:0000313" key="1">
    <source>
        <dbReference type="EMBL" id="GAD27534.1"/>
    </source>
</evidence>
<evidence type="ECO:0008006" key="3">
    <source>
        <dbReference type="Google" id="ProtNLM"/>
    </source>
</evidence>
<proteinExistence type="predicted"/>
<evidence type="ECO:0000313" key="2">
    <source>
        <dbReference type="Proteomes" id="UP000018209"/>
    </source>
</evidence>
<gene>
    <name evidence="1" type="ORF">NBRC3257_2533</name>
</gene>
<accession>A0ABQ0IZA2</accession>
<keyword evidence="2" id="KW-1185">Reference proteome</keyword>
<dbReference type="EMBL" id="BASM01000030">
    <property type="protein sequence ID" value="GAD27534.1"/>
    <property type="molecule type" value="Genomic_DNA"/>
</dbReference>